<dbReference type="Proteomes" id="UP000019373">
    <property type="component" value="Unassembled WGS sequence"/>
</dbReference>
<reference evidence="3" key="1">
    <citation type="journal article" date="2014" name="BMC Genomics">
        <title>Genome characteristics reveal the impact of lichenization on lichen-forming fungus Endocarpon pusillum Hedwig (Verrucariales, Ascomycota).</title>
        <authorList>
            <person name="Wang Y.-Y."/>
            <person name="Liu B."/>
            <person name="Zhang X.-Y."/>
            <person name="Zhou Q.-M."/>
            <person name="Zhang T."/>
            <person name="Li H."/>
            <person name="Yu Y.-F."/>
            <person name="Zhang X.-L."/>
            <person name="Hao X.-Y."/>
            <person name="Wang M."/>
            <person name="Wang L."/>
            <person name="Wei J.-C."/>
        </authorList>
    </citation>
    <scope>NUCLEOTIDE SEQUENCE [LARGE SCALE GENOMIC DNA]</scope>
    <source>
        <strain evidence="3">Z07020 / HMAS-L-300199</strain>
    </source>
</reference>
<organism evidence="2 3">
    <name type="scientific">Endocarpon pusillum (strain Z07020 / HMAS-L-300199)</name>
    <name type="common">Lichen-forming fungus</name>
    <dbReference type="NCBI Taxonomy" id="1263415"/>
    <lineage>
        <taxon>Eukaryota</taxon>
        <taxon>Fungi</taxon>
        <taxon>Dikarya</taxon>
        <taxon>Ascomycota</taxon>
        <taxon>Pezizomycotina</taxon>
        <taxon>Eurotiomycetes</taxon>
        <taxon>Chaetothyriomycetidae</taxon>
        <taxon>Verrucariales</taxon>
        <taxon>Verrucariaceae</taxon>
        <taxon>Endocarpon</taxon>
    </lineage>
</organism>
<dbReference type="HOGENOM" id="CLU_1660748_0_0_1"/>
<accession>U1HGJ0</accession>
<evidence type="ECO:0000313" key="2">
    <source>
        <dbReference type="EMBL" id="ERF69250.1"/>
    </source>
</evidence>
<dbReference type="AlphaFoldDB" id="U1HGJ0"/>
<protein>
    <submittedName>
        <fullName evidence="2">Uncharacterized protein</fullName>
    </submittedName>
</protein>
<feature type="compositionally biased region" description="Polar residues" evidence="1">
    <location>
        <begin position="112"/>
        <end position="143"/>
    </location>
</feature>
<evidence type="ECO:0000256" key="1">
    <source>
        <dbReference type="SAM" id="MobiDB-lite"/>
    </source>
</evidence>
<dbReference type="EMBL" id="KE721462">
    <property type="protein sequence ID" value="ERF69250.1"/>
    <property type="molecule type" value="Genomic_DNA"/>
</dbReference>
<sequence length="159" mass="17728">MGEEGLELGMKASDDQVRKWTGQKLIERIMSTDKDLKAQLQWPYETSGACLQASRCSLWVHPNRRRLDDLGPWWLCILALKDHQETPNAGGTRTGGGQTPITTQTATNPNPSINWNPAINPNRWISNDDTLSNPGATNANSFDMNDLPPNTHHQNPFLP</sequence>
<dbReference type="GeneID" id="19243769"/>
<proteinExistence type="predicted"/>
<feature type="compositionally biased region" description="Low complexity" evidence="1">
    <location>
        <begin position="99"/>
        <end position="111"/>
    </location>
</feature>
<feature type="region of interest" description="Disordered" evidence="1">
    <location>
        <begin position="85"/>
        <end position="159"/>
    </location>
</feature>
<evidence type="ECO:0000313" key="3">
    <source>
        <dbReference type="Proteomes" id="UP000019373"/>
    </source>
</evidence>
<keyword evidence="3" id="KW-1185">Reference proteome</keyword>
<name>U1HGJ0_ENDPU</name>
<dbReference type="OrthoDB" id="10598015at2759"/>
<dbReference type="RefSeq" id="XP_007805115.1">
    <property type="nucleotide sequence ID" value="XM_007806924.1"/>
</dbReference>
<gene>
    <name evidence="2" type="ORF">EPUS_08929</name>
</gene>